<reference evidence="1 2" key="1">
    <citation type="journal article" date="2021" name="Hortic Res">
        <title>High-quality reference genome and annotation aids understanding of berry development for evergreen blueberry (Vaccinium darrowii).</title>
        <authorList>
            <person name="Yu J."/>
            <person name="Hulse-Kemp A.M."/>
            <person name="Babiker E."/>
            <person name="Staton M."/>
        </authorList>
    </citation>
    <scope>NUCLEOTIDE SEQUENCE [LARGE SCALE GENOMIC DNA]</scope>
    <source>
        <strain evidence="2">cv. NJ 8807/NJ 8810</strain>
        <tissue evidence="1">Young leaf</tissue>
    </source>
</reference>
<dbReference type="EMBL" id="CM037153">
    <property type="protein sequence ID" value="KAH7858559.1"/>
    <property type="molecule type" value="Genomic_DNA"/>
</dbReference>
<dbReference type="Proteomes" id="UP000828048">
    <property type="component" value="Chromosome 3"/>
</dbReference>
<organism evidence="1 2">
    <name type="scientific">Vaccinium darrowii</name>
    <dbReference type="NCBI Taxonomy" id="229202"/>
    <lineage>
        <taxon>Eukaryota</taxon>
        <taxon>Viridiplantae</taxon>
        <taxon>Streptophyta</taxon>
        <taxon>Embryophyta</taxon>
        <taxon>Tracheophyta</taxon>
        <taxon>Spermatophyta</taxon>
        <taxon>Magnoliopsida</taxon>
        <taxon>eudicotyledons</taxon>
        <taxon>Gunneridae</taxon>
        <taxon>Pentapetalae</taxon>
        <taxon>asterids</taxon>
        <taxon>Ericales</taxon>
        <taxon>Ericaceae</taxon>
        <taxon>Vaccinioideae</taxon>
        <taxon>Vaccinieae</taxon>
        <taxon>Vaccinium</taxon>
    </lineage>
</organism>
<keyword evidence="2" id="KW-1185">Reference proteome</keyword>
<name>A0ACB7Z0B4_9ERIC</name>
<protein>
    <submittedName>
        <fullName evidence="1">Uncharacterized protein</fullName>
    </submittedName>
</protein>
<evidence type="ECO:0000313" key="1">
    <source>
        <dbReference type="EMBL" id="KAH7858559.1"/>
    </source>
</evidence>
<sequence length="568" mass="63877">MPSLFIRRRLSPSVVSRYILKGYLKSDLLAWKLGSVPSFRSCNCLRHFSSSSGATKIDFTDLTHPHTWYPNARRKNRNVVLHVGPTNSGKTYHALKQLESSSTGVYCGPLRLLAWEVAKRLNKAKVPCDLITGQEREEVDGAKHKAVTVEMADVTSDYDCAIIDEIQMVGCKTRGFSFTRALLGISADELHLCGDPAAVPLIQEILKVTGDNVTVQYYERLSPLVPLKVPLGSFSNIQTGDCIVSFSRRMIYKLKKQIQHRGMHLCSVVYGSLPPETRTRQATMFNDASSEFDVLVASDAIGMGLNLNISRIIFSTLKKFDGTEMRDLTVPEIKQIAGRAGRYGSKFPVGEVTCLDAEDLPLLHSALESQSPVLERAGLFPTFDLLYMYSRLHPKYGLHQILEHFLENAKISDNYFIANCEEMLKVAAVIDELPLGLHDKFLFCISPVDMNDEISSQGITQFATNYSKSGIVRLRQIFNPGTLQVPKTPTALEELESIHKVLELYVWLSFRLEDSFPDRELASSQKALCSMLIEEFLERLGWQNPKARALQRRRSLSSLFPQDVQQYL</sequence>
<comment type="caution">
    <text evidence="1">The sequence shown here is derived from an EMBL/GenBank/DDBJ whole genome shotgun (WGS) entry which is preliminary data.</text>
</comment>
<gene>
    <name evidence="1" type="ORF">Vadar_025276</name>
</gene>
<proteinExistence type="predicted"/>
<accession>A0ACB7Z0B4</accession>
<evidence type="ECO:0000313" key="2">
    <source>
        <dbReference type="Proteomes" id="UP000828048"/>
    </source>
</evidence>